<reference evidence="2" key="1">
    <citation type="journal article" date="2013" name="Genome Res.">
        <title>A second-generation assembly of the Drosophila simulans genome provides new insights into patterns of lineage-specific divergence.</title>
        <authorList>
            <person name="Hu T.T."/>
            <person name="Eisen M.B."/>
            <person name="Thornton K.R."/>
            <person name="Andolfatto P."/>
        </authorList>
    </citation>
    <scope>NUCLEOTIDE SEQUENCE [LARGE SCALE GENOMIC DNA]</scope>
    <source>
        <strain evidence="2">W501</strain>
    </source>
</reference>
<sequence length="366" mass="39788">MSNQAHIDYDKQFQDDLAKATALSLEQHALDDYRRNKKYGSGYQQSSTLASRDYQPAHRSQSLHQPRRHSEVHQVAISTENVERSRTPPAQGTDNDLICFASPTSKQPESSSPFGKLIEDLQRMQPTNPQSALVPMGPVASASIPPQYGFPPHQQRPTAAQPTPYGMAAGGVVGGPAYGDLQLVPYQPAVQQQRPLNNEELQRLYSMPAQMAVVPVPQPNAYMYYPGAVVTPYTAPIVPGSAAFMPPQYPAQGYGFGGAYTHMDLRRPQSQPAPQQTAPTTSHHHSQPSNHSNSSSAEANGVAFQARRQVPSTGSVSSSSHTGNNGHSSGPRRGNDLIDLNHEDYSRVSVLEAFDPLLNDNTVSKK</sequence>
<feature type="compositionally biased region" description="Low complexity" evidence="1">
    <location>
        <begin position="268"/>
        <end position="300"/>
    </location>
</feature>
<proteinExistence type="predicted"/>
<dbReference type="GO" id="GO:0016740">
    <property type="term" value="F:transferase activity"/>
    <property type="evidence" value="ECO:0007669"/>
    <property type="project" value="UniProtKB-KW"/>
</dbReference>
<feature type="compositionally biased region" description="Polar residues" evidence="1">
    <location>
        <begin position="102"/>
        <end position="113"/>
    </location>
</feature>
<feature type="region of interest" description="Disordered" evidence="1">
    <location>
        <begin position="31"/>
        <end position="114"/>
    </location>
</feature>
<keyword evidence="2" id="KW-0808">Transferase</keyword>
<reference evidence="2" key="2">
    <citation type="submission" date="2014-06" db="EMBL/GenBank/DDBJ databases">
        <authorList>
            <person name="Hu T."/>
            <person name="Eisen M.B."/>
            <person name="Thornton K.R."/>
            <person name="Andolfatto P."/>
        </authorList>
    </citation>
    <scope>NUCLEOTIDE SEQUENCE</scope>
    <source>
        <strain evidence="2">W501</strain>
    </source>
</reference>
<feature type="region of interest" description="Disordered" evidence="1">
    <location>
        <begin position="260"/>
        <end position="340"/>
    </location>
</feature>
<accession>A0A0J9RUW3</accession>
<organism evidence="2">
    <name type="scientific">Drosophila simulans</name>
    <name type="common">Fruit fly</name>
    <dbReference type="NCBI Taxonomy" id="7240"/>
    <lineage>
        <taxon>Eukaryota</taxon>
        <taxon>Metazoa</taxon>
        <taxon>Ecdysozoa</taxon>
        <taxon>Arthropoda</taxon>
        <taxon>Hexapoda</taxon>
        <taxon>Insecta</taxon>
        <taxon>Pterygota</taxon>
        <taxon>Neoptera</taxon>
        <taxon>Endopterygota</taxon>
        <taxon>Diptera</taxon>
        <taxon>Brachycera</taxon>
        <taxon>Muscomorpha</taxon>
        <taxon>Ephydroidea</taxon>
        <taxon>Drosophilidae</taxon>
        <taxon>Drosophila</taxon>
        <taxon>Sophophora</taxon>
    </lineage>
</organism>
<gene>
    <name evidence="2" type="primary">Dsim\GD12776</name>
    <name evidence="2" type="ORF">Dsimw501_GD12776</name>
</gene>
<feature type="compositionally biased region" description="Low complexity" evidence="1">
    <location>
        <begin position="310"/>
        <end position="331"/>
    </location>
</feature>
<dbReference type="OrthoDB" id="67688at2759"/>
<dbReference type="AlphaFoldDB" id="A0A0J9RUW3"/>
<reference evidence="2" key="3">
    <citation type="submission" date="2015-04" db="EMBL/GenBank/DDBJ databases">
        <authorList>
            <consortium name="FlyBase"/>
        </authorList>
    </citation>
    <scope>NUCLEOTIDE SEQUENCE</scope>
    <source>
        <strain evidence="2">W501</strain>
    </source>
</reference>
<dbReference type="Proteomes" id="UP000035880">
    <property type="component" value="Chromosome 3L"/>
</dbReference>
<dbReference type="EC" id="2.7.1.-" evidence="2"/>
<evidence type="ECO:0000256" key="1">
    <source>
        <dbReference type="SAM" id="MobiDB-lite"/>
    </source>
</evidence>
<dbReference type="Bgee" id="FBgn0184503">
    <property type="expression patterns" value="Expressed in female reproductive system and 3 other cell types or tissues"/>
</dbReference>
<protein>
    <submittedName>
        <fullName evidence="2">Uncharacterized protein, isoform B</fullName>
        <ecNumber evidence="2">2.7.1.-</ecNumber>
    </submittedName>
</protein>
<name>A0A0J9RUW3_DROSI</name>
<dbReference type="EMBL" id="CM002912">
    <property type="protein sequence ID" value="KMY99069.1"/>
    <property type="molecule type" value="Genomic_DNA"/>
</dbReference>
<evidence type="ECO:0000313" key="2">
    <source>
        <dbReference type="EMBL" id="KMY99069.1"/>
    </source>
</evidence>